<proteinExistence type="predicted"/>
<accession>A0A455T777</accession>
<gene>
    <name evidence="1" type="ORF">KTA_34840</name>
</gene>
<organism evidence="1">
    <name type="scientific">Thermogemmatispora argillosa</name>
    <dbReference type="NCBI Taxonomy" id="2045280"/>
    <lineage>
        <taxon>Bacteria</taxon>
        <taxon>Bacillati</taxon>
        <taxon>Chloroflexota</taxon>
        <taxon>Ktedonobacteria</taxon>
        <taxon>Thermogemmatisporales</taxon>
        <taxon>Thermogemmatisporaceae</taxon>
        <taxon>Thermogemmatispora</taxon>
    </lineage>
</organism>
<reference evidence="1" key="1">
    <citation type="submission" date="2018-12" db="EMBL/GenBank/DDBJ databases">
        <title>Novel natural products biosynthetic potential of the class Ktedonobacteria.</title>
        <authorList>
            <person name="Zheng Y."/>
            <person name="Saitou A."/>
            <person name="Wang C.M."/>
            <person name="Toyoda A."/>
            <person name="Minakuchi Y."/>
            <person name="Sekiguchi Y."/>
            <person name="Ueda K."/>
            <person name="Takano H."/>
            <person name="Sakai Y."/>
            <person name="Yokota A."/>
            <person name="Yabe S."/>
        </authorList>
    </citation>
    <scope>NUCLEOTIDE SEQUENCE</scope>
    <source>
        <strain evidence="1">A3-2</strain>
    </source>
</reference>
<protein>
    <submittedName>
        <fullName evidence="1">Uncharacterized protein</fullName>
    </submittedName>
</protein>
<dbReference type="AlphaFoldDB" id="A0A455T777"/>
<evidence type="ECO:0000313" key="1">
    <source>
        <dbReference type="EMBL" id="BBH95285.1"/>
    </source>
</evidence>
<sequence length="102" mass="11080">MQLLPDIENHREKLNQEGIELCASMAVQFCQSLARSAGSLVATSACHDSERIADGDQTGPERNSLTGQSRRVAVAVPTFMMVVDSAYQDLRSLQAAQQQGPF</sequence>
<name>A0A455T777_9CHLR</name>
<dbReference type="EMBL" id="AP019377">
    <property type="protein sequence ID" value="BBH95285.1"/>
    <property type="molecule type" value="Genomic_DNA"/>
</dbReference>